<evidence type="ECO:0000313" key="2">
    <source>
        <dbReference type="Proteomes" id="UP001152049"/>
    </source>
</evidence>
<dbReference type="AlphaFoldDB" id="A0A9W8RW31"/>
<name>A0A9W8RW31_9HYPO</name>
<dbReference type="OrthoDB" id="2157530at2759"/>
<keyword evidence="2" id="KW-1185">Reference proteome</keyword>
<accession>A0A9W8RW31</accession>
<sequence length="250" mass="29524">MGKYTRSLVEDPLEVLRDTLIAGVWDDNEVLSTTTANKKMTAFCQWLDDWVYKYTSELQKAKQGLYIKINSILREFVQKQEKFIVKIQKDYSKLRTTYPHHPWSKTDRKTIPDDRKVLATHSARKLQIAQILRSVFATRNGTIILAPAWAEVEDVVMLVKGGKVSYVFAPRDEDLKRRIPHKEKCKSKTLEVILKKRIGHKEAQEWDADELQSHLRRRKCYMLTREAYMYESTFEELEERYLSFSKMEVI</sequence>
<gene>
    <name evidence="1" type="ORF">NW762_010351</name>
</gene>
<proteinExistence type="predicted"/>
<protein>
    <submittedName>
        <fullName evidence="1">Uncharacterized protein</fullName>
    </submittedName>
</protein>
<evidence type="ECO:0000313" key="1">
    <source>
        <dbReference type="EMBL" id="KAJ4253952.1"/>
    </source>
</evidence>
<dbReference type="EMBL" id="JAOQAZ010000023">
    <property type="protein sequence ID" value="KAJ4253952.1"/>
    <property type="molecule type" value="Genomic_DNA"/>
</dbReference>
<dbReference type="Proteomes" id="UP001152049">
    <property type="component" value="Unassembled WGS sequence"/>
</dbReference>
<organism evidence="1 2">
    <name type="scientific">Fusarium torreyae</name>
    <dbReference type="NCBI Taxonomy" id="1237075"/>
    <lineage>
        <taxon>Eukaryota</taxon>
        <taxon>Fungi</taxon>
        <taxon>Dikarya</taxon>
        <taxon>Ascomycota</taxon>
        <taxon>Pezizomycotina</taxon>
        <taxon>Sordariomycetes</taxon>
        <taxon>Hypocreomycetidae</taxon>
        <taxon>Hypocreales</taxon>
        <taxon>Nectriaceae</taxon>
        <taxon>Fusarium</taxon>
    </lineage>
</organism>
<comment type="caution">
    <text evidence="1">The sequence shown here is derived from an EMBL/GenBank/DDBJ whole genome shotgun (WGS) entry which is preliminary data.</text>
</comment>
<reference evidence="1" key="1">
    <citation type="submission" date="2022-09" db="EMBL/GenBank/DDBJ databases">
        <title>Fusarium specimens isolated from Avocado Roots.</title>
        <authorList>
            <person name="Stajich J."/>
            <person name="Roper C."/>
            <person name="Heimlech-Rivalta G."/>
        </authorList>
    </citation>
    <scope>NUCLEOTIDE SEQUENCE</scope>
    <source>
        <strain evidence="1">CF00136</strain>
    </source>
</reference>